<comment type="caution">
    <text evidence="1">The sequence shown here is derived from an EMBL/GenBank/DDBJ whole genome shotgun (WGS) entry which is preliminary data.</text>
</comment>
<proteinExistence type="predicted"/>
<sequence length="393" mass="42653">MPQWMSATFLGTSSGGGPTESRNCSSLVLDIVGDGSLWMIDCAEGTLRQFSLQPQKDTARSLKPSRVNKIFVTHMHPDHVMGLPTLLRNILGFPHPQVVSSRGTLPRIDLYGPAGLRTFLRTTLSLTRTKTADRYAVHELLTSEDIRTLCNNEVLHENEEPGRDVLCGEDGYWRNFAEGHSIRGSVYACAGPLVHRDPCIGFIIHEPASLPAPRKLAILGDTSSAAKLTPLLSSTPGRLSLLVHEATAAHVPKDVDSRLAARSSPSLVASKAQARGHSTPIDAGVCAGKWGARQLVLNHIGSKFPAPSPGSCTGRRVAVIREIERQATEAWQSTPCDFSEEASASVEGRKAKAAYDFLTVQVPLQPNDPVKFDNQRVVTSLKRRWSAHSDGIH</sequence>
<keyword evidence="2" id="KW-1185">Reference proteome</keyword>
<name>A0ACC0UBJ4_9AGAM</name>
<protein>
    <submittedName>
        <fullName evidence="1">Beta-lactamase-like protein</fullName>
    </submittedName>
</protein>
<organism evidence="1 2">
    <name type="scientific">Russula earlei</name>
    <dbReference type="NCBI Taxonomy" id="71964"/>
    <lineage>
        <taxon>Eukaryota</taxon>
        <taxon>Fungi</taxon>
        <taxon>Dikarya</taxon>
        <taxon>Basidiomycota</taxon>
        <taxon>Agaricomycotina</taxon>
        <taxon>Agaricomycetes</taxon>
        <taxon>Russulales</taxon>
        <taxon>Russulaceae</taxon>
        <taxon>Russula</taxon>
    </lineage>
</organism>
<accession>A0ACC0UBJ4</accession>
<evidence type="ECO:0000313" key="2">
    <source>
        <dbReference type="Proteomes" id="UP001207468"/>
    </source>
</evidence>
<reference evidence="1" key="1">
    <citation type="submission" date="2021-03" db="EMBL/GenBank/DDBJ databases">
        <title>Evolutionary priming and transition to the ectomycorrhizal habit in an iconic lineage of mushroom-forming fungi: is preadaptation a requirement?</title>
        <authorList>
            <consortium name="DOE Joint Genome Institute"/>
            <person name="Looney B.P."/>
            <person name="Miyauchi S."/>
            <person name="Morin E."/>
            <person name="Drula E."/>
            <person name="Courty P.E."/>
            <person name="Chicoki N."/>
            <person name="Fauchery L."/>
            <person name="Kohler A."/>
            <person name="Kuo A."/>
            <person name="LaButti K."/>
            <person name="Pangilinan J."/>
            <person name="Lipzen A."/>
            <person name="Riley R."/>
            <person name="Andreopoulos W."/>
            <person name="He G."/>
            <person name="Johnson J."/>
            <person name="Barry K.W."/>
            <person name="Grigoriev I.V."/>
            <person name="Nagy L."/>
            <person name="Hibbett D."/>
            <person name="Henrissat B."/>
            <person name="Matheny P.B."/>
            <person name="Labbe J."/>
            <person name="Martin A.F."/>
        </authorList>
    </citation>
    <scope>NUCLEOTIDE SEQUENCE</scope>
    <source>
        <strain evidence="1">BPL698</strain>
    </source>
</reference>
<gene>
    <name evidence="1" type="ORF">F5148DRAFT_1350299</name>
</gene>
<dbReference type="Proteomes" id="UP001207468">
    <property type="component" value="Unassembled WGS sequence"/>
</dbReference>
<dbReference type="EMBL" id="JAGFNK010000075">
    <property type="protein sequence ID" value="KAI9508988.1"/>
    <property type="molecule type" value="Genomic_DNA"/>
</dbReference>
<evidence type="ECO:0000313" key="1">
    <source>
        <dbReference type="EMBL" id="KAI9508988.1"/>
    </source>
</evidence>